<dbReference type="GO" id="GO:0008470">
    <property type="term" value="F:3-methylbutanoyl-CoA dehydrogenase activity"/>
    <property type="evidence" value="ECO:0007669"/>
    <property type="project" value="TreeGrafter"/>
</dbReference>
<sequence length="416" mass="44497">MTPAGTDLGITDQELADRFAPVHARIAEKAVEREADRRLPGDEVGWLREAGFLKLRVPREYGGLGATIPQLVEQLAELGRADSNLPQLLRGHVGFVENRLTHPDPATRERWLRRVAAGVLVGNAQSERTTASWLEPATTVRLDGDAGWRLDGRKFYSTGSLFADWIQTTAALGDSLADVLVSATAPGVTRIDDWDGFGQRLTGSGTTVFDDVPVAAEDVEVLDVAQRANSSLFAVFQLVHLATLAGIGRAALADTVAFVNGRTRNLFNPVHASPGADPQVQQVVGRVAGASQVVDAATAAAAAAVQAIHLDQRAGRATQEGFDRADVAVYGAQGAVIRLVLDLTTELFEVGGASATAERFRLDRHWRNARTVASHNPVIYRDRIVGQYLLDGTSPGSTHTRTRDPAAGPDTEGEQP</sequence>
<evidence type="ECO:0000259" key="3">
    <source>
        <dbReference type="Pfam" id="PF02771"/>
    </source>
</evidence>
<dbReference type="GO" id="GO:0050660">
    <property type="term" value="F:flavin adenine dinucleotide binding"/>
    <property type="evidence" value="ECO:0007669"/>
    <property type="project" value="InterPro"/>
</dbReference>
<dbReference type="Gene3D" id="1.10.540.10">
    <property type="entry name" value="Acyl-CoA dehydrogenase/oxidase, N-terminal domain"/>
    <property type="match status" value="1"/>
</dbReference>
<dbReference type="PIRSF" id="PIRSF016578">
    <property type="entry name" value="HsaA"/>
    <property type="match status" value="1"/>
</dbReference>
<evidence type="ECO:0000313" key="6">
    <source>
        <dbReference type="Proteomes" id="UP000649739"/>
    </source>
</evidence>
<comment type="caution">
    <text evidence="5">The sequence shown here is derived from an EMBL/GenBank/DDBJ whole genome shotgun (WGS) entry which is preliminary data.</text>
</comment>
<feature type="domain" description="Acyl-CoA dehydrogenase/oxidase N-terminal" evidence="3">
    <location>
        <begin position="23"/>
        <end position="118"/>
    </location>
</feature>
<dbReference type="EMBL" id="BMQB01000009">
    <property type="protein sequence ID" value="GGK04431.1"/>
    <property type="molecule type" value="Genomic_DNA"/>
</dbReference>
<dbReference type="RefSeq" id="WP_189171539.1">
    <property type="nucleotide sequence ID" value="NZ_BMQB01000009.1"/>
</dbReference>
<reference evidence="5" key="2">
    <citation type="submission" date="2020-09" db="EMBL/GenBank/DDBJ databases">
        <authorList>
            <person name="Sun Q."/>
            <person name="Ohkuma M."/>
        </authorList>
    </citation>
    <scope>NUCLEOTIDE SEQUENCE</scope>
    <source>
        <strain evidence="5">JCM 3090</strain>
    </source>
</reference>
<dbReference type="GO" id="GO:0006552">
    <property type="term" value="P:L-leucine catabolic process"/>
    <property type="evidence" value="ECO:0007669"/>
    <property type="project" value="TreeGrafter"/>
</dbReference>
<proteinExistence type="predicted"/>
<keyword evidence="6" id="KW-1185">Reference proteome</keyword>
<dbReference type="Gene3D" id="1.20.140.10">
    <property type="entry name" value="Butyryl-CoA Dehydrogenase, subunit A, domain 3"/>
    <property type="match status" value="1"/>
</dbReference>
<dbReference type="PANTHER" id="PTHR43884:SF12">
    <property type="entry name" value="ISOVALERYL-COA DEHYDROGENASE, MITOCHONDRIAL-RELATED"/>
    <property type="match status" value="1"/>
</dbReference>
<dbReference type="Pfam" id="PF02771">
    <property type="entry name" value="Acyl-CoA_dh_N"/>
    <property type="match status" value="1"/>
</dbReference>
<organism evidence="5 6">
    <name type="scientific">Pilimelia anulata</name>
    <dbReference type="NCBI Taxonomy" id="53371"/>
    <lineage>
        <taxon>Bacteria</taxon>
        <taxon>Bacillati</taxon>
        <taxon>Actinomycetota</taxon>
        <taxon>Actinomycetes</taxon>
        <taxon>Micromonosporales</taxon>
        <taxon>Micromonosporaceae</taxon>
        <taxon>Pilimelia</taxon>
    </lineage>
</organism>
<evidence type="ECO:0000256" key="1">
    <source>
        <dbReference type="ARBA" id="ARBA00023002"/>
    </source>
</evidence>
<dbReference type="InterPro" id="IPR046373">
    <property type="entry name" value="Acyl-CoA_Oxase/DH_mid-dom_sf"/>
</dbReference>
<dbReference type="SUPFAM" id="SSF47203">
    <property type="entry name" value="Acyl-CoA dehydrogenase C-terminal domain-like"/>
    <property type="match status" value="1"/>
</dbReference>
<accession>A0A8J3B9N7</accession>
<dbReference type="PANTHER" id="PTHR43884">
    <property type="entry name" value="ACYL-COA DEHYDROGENASE"/>
    <property type="match status" value="1"/>
</dbReference>
<name>A0A8J3B9N7_9ACTN</name>
<dbReference type="SUPFAM" id="SSF56645">
    <property type="entry name" value="Acyl-CoA dehydrogenase NM domain-like"/>
    <property type="match status" value="1"/>
</dbReference>
<protein>
    <recommendedName>
        <fullName evidence="7">Acyl-CoA dehydrogenase</fullName>
    </recommendedName>
</protein>
<dbReference type="Gene3D" id="2.40.110.10">
    <property type="entry name" value="Butyryl-CoA Dehydrogenase, subunit A, domain 2"/>
    <property type="match status" value="1"/>
</dbReference>
<dbReference type="InterPro" id="IPR036250">
    <property type="entry name" value="AcylCo_DH-like_C"/>
</dbReference>
<dbReference type="InterPro" id="IPR037069">
    <property type="entry name" value="AcylCoA_DH/ox_N_sf"/>
</dbReference>
<feature type="region of interest" description="Disordered" evidence="2">
    <location>
        <begin position="391"/>
        <end position="416"/>
    </location>
</feature>
<evidence type="ECO:0000256" key="2">
    <source>
        <dbReference type="SAM" id="MobiDB-lite"/>
    </source>
</evidence>
<evidence type="ECO:0000313" key="5">
    <source>
        <dbReference type="EMBL" id="GGK04431.1"/>
    </source>
</evidence>
<dbReference type="Proteomes" id="UP000649739">
    <property type="component" value="Unassembled WGS sequence"/>
</dbReference>
<dbReference type="InterPro" id="IPR009100">
    <property type="entry name" value="AcylCoA_DH/oxidase_NM_dom_sf"/>
</dbReference>
<gene>
    <name evidence="5" type="ORF">GCM10010123_37960</name>
</gene>
<evidence type="ECO:0000259" key="4">
    <source>
        <dbReference type="Pfam" id="PF08028"/>
    </source>
</evidence>
<keyword evidence="1" id="KW-0560">Oxidoreductase</keyword>
<dbReference type="InterPro" id="IPR013107">
    <property type="entry name" value="Acyl-CoA_DH_C"/>
</dbReference>
<dbReference type="AlphaFoldDB" id="A0A8J3B9N7"/>
<feature type="domain" description="Acyl-CoA dehydrogenase C-terminal" evidence="4">
    <location>
        <begin position="239"/>
        <end position="376"/>
    </location>
</feature>
<reference evidence="5" key="1">
    <citation type="journal article" date="2014" name="Int. J. Syst. Evol. Microbiol.">
        <title>Complete genome sequence of Corynebacterium casei LMG S-19264T (=DSM 44701T), isolated from a smear-ripened cheese.</title>
        <authorList>
            <consortium name="US DOE Joint Genome Institute (JGI-PGF)"/>
            <person name="Walter F."/>
            <person name="Albersmeier A."/>
            <person name="Kalinowski J."/>
            <person name="Ruckert C."/>
        </authorList>
    </citation>
    <scope>NUCLEOTIDE SEQUENCE</scope>
    <source>
        <strain evidence="5">JCM 3090</strain>
    </source>
</reference>
<dbReference type="Pfam" id="PF08028">
    <property type="entry name" value="Acyl-CoA_dh_2"/>
    <property type="match status" value="1"/>
</dbReference>
<dbReference type="InterPro" id="IPR013786">
    <property type="entry name" value="AcylCoA_DH/ox_N"/>
</dbReference>
<evidence type="ECO:0008006" key="7">
    <source>
        <dbReference type="Google" id="ProtNLM"/>
    </source>
</evidence>